<name>A0ABV7QEY9_9PSEU</name>
<evidence type="ECO:0000256" key="1">
    <source>
        <dbReference type="SAM" id="MobiDB-lite"/>
    </source>
</evidence>
<evidence type="ECO:0000313" key="3">
    <source>
        <dbReference type="Proteomes" id="UP001595764"/>
    </source>
</evidence>
<reference evidence="3" key="1">
    <citation type="journal article" date="2019" name="Int. J. Syst. Evol. Microbiol.">
        <title>The Global Catalogue of Microorganisms (GCM) 10K type strain sequencing project: providing services to taxonomists for standard genome sequencing and annotation.</title>
        <authorList>
            <consortium name="The Broad Institute Genomics Platform"/>
            <consortium name="The Broad Institute Genome Sequencing Center for Infectious Disease"/>
            <person name="Wu L."/>
            <person name="Ma J."/>
        </authorList>
    </citation>
    <scope>NUCLEOTIDE SEQUENCE [LARGE SCALE GENOMIC DNA]</scope>
    <source>
        <strain evidence="3">CGMCC 4.7682</strain>
    </source>
</reference>
<keyword evidence="3" id="KW-1185">Reference proteome</keyword>
<organism evidence="2 3">
    <name type="scientific">Amycolatopsis halotolerans</name>
    <dbReference type="NCBI Taxonomy" id="330083"/>
    <lineage>
        <taxon>Bacteria</taxon>
        <taxon>Bacillati</taxon>
        <taxon>Actinomycetota</taxon>
        <taxon>Actinomycetes</taxon>
        <taxon>Pseudonocardiales</taxon>
        <taxon>Pseudonocardiaceae</taxon>
        <taxon>Amycolatopsis</taxon>
    </lineage>
</organism>
<protein>
    <submittedName>
        <fullName evidence="2">Uncharacterized protein</fullName>
    </submittedName>
</protein>
<comment type="caution">
    <text evidence="2">The sequence shown here is derived from an EMBL/GenBank/DDBJ whole genome shotgun (WGS) entry which is preliminary data.</text>
</comment>
<dbReference type="Proteomes" id="UP001595764">
    <property type="component" value="Unassembled WGS sequence"/>
</dbReference>
<dbReference type="EMBL" id="JBHRWI010000015">
    <property type="protein sequence ID" value="MFC3510580.1"/>
    <property type="molecule type" value="Genomic_DNA"/>
</dbReference>
<sequence>MPLCTATSKRSGKPCGRLAMVGQAVCATHGGSAPQAKRKAVERQTEAQARVELGKLTALLGPAEAVEDPLGELLQLAGEAKRWKELLAGRVSQLTALGYEGVMGEQVRHEVQLLEKATDRMAAILTAIAKLRIDERLVEVHGKIGERQAEMLAAMAFAVLDWLGLQHEHYQQARKIMAAVMQAELNGEPKPRLPERPDLYKVVERVEYRDVEVEKPCPKCNQPAQPVVIEQPRELPPSRPRRQIEPYRPLNADGSVPGWENWA</sequence>
<feature type="region of interest" description="Disordered" evidence="1">
    <location>
        <begin position="219"/>
        <end position="263"/>
    </location>
</feature>
<gene>
    <name evidence="2" type="ORF">ACFORO_10440</name>
</gene>
<dbReference type="RefSeq" id="WP_377868680.1">
    <property type="nucleotide sequence ID" value="NZ_JBHMAY010000007.1"/>
</dbReference>
<proteinExistence type="predicted"/>
<accession>A0ABV7QEY9</accession>
<evidence type="ECO:0000313" key="2">
    <source>
        <dbReference type="EMBL" id="MFC3510580.1"/>
    </source>
</evidence>